<dbReference type="PANTHER" id="PTHR33608:SF6">
    <property type="entry name" value="BLL2464 PROTEIN"/>
    <property type="match status" value="1"/>
</dbReference>
<sequence>PGSEELKEIVRRTTTNRQPEVRKQAGAAELLEIQQGAREVLVSDEVLDYAARLLMMTHPEEASAPEGVKKPGHGHYDGPGDPRNARAGGGAGMSAEYLLPPDWMVRLERMSLGSAKRVAGTLQGKRRSSRLGSSLEFADYRPYAPGDDIRRFDWGVYARTGKPFVRQFMDEQELMAGPGDGRGMGMKRFPPSCAYAFGKSSREPSILLLTPGNLFLEKALQLTGAQVTRMTTEEPSNSAKTADSGNAASVPQVPKDPPDLIVVDGQAPAFTKEGSWKQLLEETPLWSIGGSGPEVKVNGQEPKVSDHPVNRYITLKGLYVGELHKEPLPAWAEPLVTMGGTPAIYAGKEAGHPRLSFLFRLQDTDLPLSAEFPILVHNAVSWLNEGEGTGLGRVTAGSGMEVPIAADAEQAEWKVQHTGVPGAGAPVPEVQKRERAISSLQTAPQVPGLYAFEERNSQGTPPAIWWRRLPILLRGPLPPLSRLF</sequence>
<dbReference type="Pfam" id="PF01882">
    <property type="entry name" value="DUF58"/>
    <property type="match status" value="1"/>
</dbReference>
<proteinExistence type="predicted"/>
<dbReference type="InterPro" id="IPR002881">
    <property type="entry name" value="DUF58"/>
</dbReference>
<feature type="compositionally biased region" description="Polar residues" evidence="1">
    <location>
        <begin position="231"/>
        <end position="249"/>
    </location>
</feature>
<feature type="region of interest" description="Disordered" evidence="1">
    <location>
        <begin position="61"/>
        <end position="89"/>
    </location>
</feature>
<gene>
    <name evidence="3" type="ORF">PHYPADRAFT_103536</name>
</gene>
<feature type="compositionally biased region" description="Basic and acidic residues" evidence="1">
    <location>
        <begin position="1"/>
        <end position="11"/>
    </location>
</feature>
<feature type="non-terminal residue" evidence="3">
    <location>
        <position position="1"/>
    </location>
</feature>
<dbReference type="PANTHER" id="PTHR33608">
    <property type="entry name" value="BLL2464 PROTEIN"/>
    <property type="match status" value="1"/>
</dbReference>
<dbReference type="HOGENOM" id="CLU_664972_0_0_1"/>
<accession>A9U6U6</accession>
<dbReference type="EMBL" id="DS546207">
    <property type="protein sequence ID" value="EDQ48607.1"/>
    <property type="molecule type" value="Genomic_DNA"/>
</dbReference>
<organism>
    <name type="scientific">Physcomitrium patens</name>
    <name type="common">Spreading-leaved earth moss</name>
    <name type="synonym">Physcomitrella patens</name>
    <dbReference type="NCBI Taxonomy" id="3218"/>
    <lineage>
        <taxon>Eukaryota</taxon>
        <taxon>Viridiplantae</taxon>
        <taxon>Streptophyta</taxon>
        <taxon>Embryophyta</taxon>
        <taxon>Bryophyta</taxon>
        <taxon>Bryophytina</taxon>
        <taxon>Bryopsida</taxon>
        <taxon>Funariidae</taxon>
        <taxon>Funariales</taxon>
        <taxon>Funariaceae</taxon>
        <taxon>Physcomitrium</taxon>
    </lineage>
</organism>
<evidence type="ECO:0000313" key="3">
    <source>
        <dbReference type="EMBL" id="EDQ48607.1"/>
    </source>
</evidence>
<feature type="region of interest" description="Disordered" evidence="1">
    <location>
        <begin position="231"/>
        <end position="258"/>
    </location>
</feature>
<protein>
    <submittedName>
        <fullName evidence="3">Predicted protein</fullName>
    </submittedName>
</protein>
<feature type="domain" description="DUF58" evidence="2">
    <location>
        <begin position="139"/>
        <end position="174"/>
    </location>
</feature>
<dbReference type="AlphaFoldDB" id="A9U6U6"/>
<feature type="compositionally biased region" description="Basic and acidic residues" evidence="1">
    <location>
        <begin position="74"/>
        <end position="84"/>
    </location>
</feature>
<evidence type="ECO:0000259" key="2">
    <source>
        <dbReference type="Pfam" id="PF01882"/>
    </source>
</evidence>
<reference evidence="3" key="1">
    <citation type="journal article" date="2008" name="Science">
        <title>The Physcomitrella genome reveals evolutionary insights into the conquest of land by plants.</title>
        <authorList>
            <person name="Rensing S."/>
            <person name="Lang D."/>
            <person name="Zimmer A."/>
            <person name="Terry A."/>
            <person name="Salamov A."/>
            <person name="Shapiro H."/>
            <person name="Nishiyama T."/>
            <person name="Perroud P.-F."/>
            <person name="Lindquist E."/>
            <person name="Kamisugi Y."/>
            <person name="Tanahashi T."/>
            <person name="Sakakibara K."/>
            <person name="Fujita T."/>
            <person name="Oishi K."/>
            <person name="Shin-I T."/>
            <person name="Kuroki Y."/>
            <person name="Toyoda A."/>
            <person name="Suzuki Y."/>
            <person name="Hashimoto A."/>
            <person name="Yamaguchi K."/>
            <person name="Sugano A."/>
            <person name="Kohara Y."/>
            <person name="Fujiyama A."/>
            <person name="Anterola A."/>
            <person name="Aoki S."/>
            <person name="Ashton N."/>
            <person name="Barbazuk W.B."/>
            <person name="Barker E."/>
            <person name="Bennetzen J."/>
            <person name="Bezanilla M."/>
            <person name="Blankenship R."/>
            <person name="Cho S.H."/>
            <person name="Dutcher S."/>
            <person name="Estelle M."/>
            <person name="Fawcett J.A."/>
            <person name="Gundlach H."/>
            <person name="Hanada K."/>
            <person name="Heyl A."/>
            <person name="Hicks K.A."/>
            <person name="Hugh J."/>
            <person name="Lohr M."/>
            <person name="Mayer K."/>
            <person name="Melkozernov A."/>
            <person name="Murata T."/>
            <person name="Nelson D."/>
            <person name="Pils B."/>
            <person name="Prigge M."/>
            <person name="Reiss B."/>
            <person name="Renner T."/>
            <person name="Rombauts S."/>
            <person name="Rushton P."/>
            <person name="Sanderfoot A."/>
            <person name="Schween G."/>
            <person name="Shiu S.-H."/>
            <person name="Stueber K."/>
            <person name="Theodoulou F.L."/>
            <person name="Tu H."/>
            <person name="Van de Peer Y."/>
            <person name="Verrier P.J."/>
            <person name="Waters E."/>
            <person name="Wood A."/>
            <person name="Yang L."/>
            <person name="Cove D."/>
            <person name="Cuming A."/>
            <person name="Hasebe M."/>
            <person name="Lucas S."/>
            <person name="Mishler D.B."/>
            <person name="Reski R."/>
            <person name="Grigoriev I."/>
            <person name="Quatrano R.S."/>
            <person name="Boore J.L."/>
        </authorList>
    </citation>
    <scope>NUCLEOTIDE SEQUENCE [LARGE SCALE GENOMIC DNA]</scope>
</reference>
<feature type="region of interest" description="Disordered" evidence="1">
    <location>
        <begin position="1"/>
        <end position="20"/>
    </location>
</feature>
<name>A9U6U6_PHYPA</name>
<evidence type="ECO:0000256" key="1">
    <source>
        <dbReference type="SAM" id="MobiDB-lite"/>
    </source>
</evidence>